<feature type="transmembrane region" description="Helical" evidence="9">
    <location>
        <begin position="59"/>
        <end position="79"/>
    </location>
</feature>
<name>A0ABW7JIQ2_9NOCA</name>
<keyword evidence="5" id="KW-0029">Amino-acid transport</keyword>
<evidence type="ECO:0000256" key="1">
    <source>
        <dbReference type="ARBA" id="ARBA00004651"/>
    </source>
</evidence>
<feature type="transmembrane region" description="Helical" evidence="9">
    <location>
        <begin position="161"/>
        <end position="179"/>
    </location>
</feature>
<dbReference type="Pfam" id="PF02653">
    <property type="entry name" value="BPD_transp_2"/>
    <property type="match status" value="1"/>
</dbReference>
<proteinExistence type="inferred from homology"/>
<evidence type="ECO:0000256" key="9">
    <source>
        <dbReference type="SAM" id="Phobius"/>
    </source>
</evidence>
<evidence type="ECO:0000313" key="10">
    <source>
        <dbReference type="EMBL" id="MFH5207851.1"/>
    </source>
</evidence>
<dbReference type="PANTHER" id="PTHR11795:SF451">
    <property type="entry name" value="ABC TRANSPORTER PERMEASE PROTEIN"/>
    <property type="match status" value="1"/>
</dbReference>
<feature type="transmembrane region" description="Helical" evidence="9">
    <location>
        <begin position="291"/>
        <end position="309"/>
    </location>
</feature>
<dbReference type="RefSeq" id="WP_395113289.1">
    <property type="nucleotide sequence ID" value="NZ_JBIMSO010000030.1"/>
</dbReference>
<evidence type="ECO:0000256" key="4">
    <source>
        <dbReference type="ARBA" id="ARBA00022692"/>
    </source>
</evidence>
<organism evidence="10 11">
    <name type="scientific">Antrihabitans spumae</name>
    <dbReference type="NCBI Taxonomy" id="3373370"/>
    <lineage>
        <taxon>Bacteria</taxon>
        <taxon>Bacillati</taxon>
        <taxon>Actinomycetota</taxon>
        <taxon>Actinomycetes</taxon>
        <taxon>Mycobacteriales</taxon>
        <taxon>Nocardiaceae</taxon>
        <taxon>Antrihabitans</taxon>
    </lineage>
</organism>
<dbReference type="InterPro" id="IPR052157">
    <property type="entry name" value="BCAA_transport_permease"/>
</dbReference>
<feature type="transmembrane region" description="Helical" evidence="9">
    <location>
        <begin position="12"/>
        <end position="29"/>
    </location>
</feature>
<feature type="transmembrane region" description="Helical" evidence="9">
    <location>
        <begin position="91"/>
        <end position="114"/>
    </location>
</feature>
<accession>A0ABW7JIQ2</accession>
<evidence type="ECO:0000256" key="6">
    <source>
        <dbReference type="ARBA" id="ARBA00022989"/>
    </source>
</evidence>
<evidence type="ECO:0000256" key="3">
    <source>
        <dbReference type="ARBA" id="ARBA00022475"/>
    </source>
</evidence>
<keyword evidence="2" id="KW-0813">Transport</keyword>
<sequence>MIELLESLVRGVGLGGMYALIAVGFVIIYRATGVLNFAQPIFMILGTYISFTIVDTLGLPFPVGVAGAIIAVAAIAMGCERAVMRPMVGRPPFAAALVTIGLFAAGLVVTAKLFGPSVITSGDPWGLGNFCIGGERPADAVEIPGIPLPCQDGLAINYTDIFKIVTAAVVIGLLGAWLARSRYGLAMRATAMDQEAAMSQGISAGRIFSLSWAIAGALAAVGGILVGTAAGGVAAAAALVALKALPAIIIGGLDSIKGAVIGGLIVGVAEALTKTYQPDAAPWLGANFDVVMPYVLMFVVLLVQPYGLYGTKEVQRV</sequence>
<feature type="transmembrane region" description="Helical" evidence="9">
    <location>
        <begin position="207"/>
        <end position="226"/>
    </location>
</feature>
<evidence type="ECO:0000256" key="8">
    <source>
        <dbReference type="ARBA" id="ARBA00037998"/>
    </source>
</evidence>
<dbReference type="InterPro" id="IPR001851">
    <property type="entry name" value="ABC_transp_permease"/>
</dbReference>
<evidence type="ECO:0000256" key="7">
    <source>
        <dbReference type="ARBA" id="ARBA00023136"/>
    </source>
</evidence>
<gene>
    <name evidence="10" type="ORF">ACHIPZ_06425</name>
</gene>
<keyword evidence="6 9" id="KW-1133">Transmembrane helix</keyword>
<evidence type="ECO:0000256" key="5">
    <source>
        <dbReference type="ARBA" id="ARBA00022970"/>
    </source>
</evidence>
<comment type="caution">
    <text evidence="10">The sequence shown here is derived from an EMBL/GenBank/DDBJ whole genome shotgun (WGS) entry which is preliminary data.</text>
</comment>
<dbReference type="CDD" id="cd06582">
    <property type="entry name" value="TM_PBP1_LivH_like"/>
    <property type="match status" value="1"/>
</dbReference>
<dbReference type="PANTHER" id="PTHR11795">
    <property type="entry name" value="BRANCHED-CHAIN AMINO ACID TRANSPORT SYSTEM PERMEASE PROTEIN LIVH"/>
    <property type="match status" value="1"/>
</dbReference>
<reference evidence="10 11" key="1">
    <citation type="submission" date="2024-10" db="EMBL/GenBank/DDBJ databases">
        <authorList>
            <person name="Riesco R."/>
        </authorList>
    </citation>
    <scope>NUCLEOTIDE SEQUENCE [LARGE SCALE GENOMIC DNA]</scope>
    <source>
        <strain evidence="10 11">NCIMB 15449</strain>
    </source>
</reference>
<keyword evidence="3" id="KW-1003">Cell membrane</keyword>
<comment type="similarity">
    <text evidence="8">Belongs to the binding-protein-dependent transport system permease family. LivHM subfamily.</text>
</comment>
<protein>
    <submittedName>
        <fullName evidence="10">Branched-chain amino acid ABC transporter permease</fullName>
    </submittedName>
</protein>
<dbReference type="EMBL" id="JBIMSO010000030">
    <property type="protein sequence ID" value="MFH5207851.1"/>
    <property type="molecule type" value="Genomic_DNA"/>
</dbReference>
<keyword evidence="7 9" id="KW-0472">Membrane</keyword>
<keyword evidence="4 9" id="KW-0812">Transmembrane</keyword>
<dbReference type="Proteomes" id="UP001609175">
    <property type="component" value="Unassembled WGS sequence"/>
</dbReference>
<comment type="subcellular location">
    <subcellularLocation>
        <location evidence="1">Cell membrane</location>
        <topology evidence="1">Multi-pass membrane protein</topology>
    </subcellularLocation>
</comment>
<evidence type="ECO:0000313" key="11">
    <source>
        <dbReference type="Proteomes" id="UP001609175"/>
    </source>
</evidence>
<evidence type="ECO:0000256" key="2">
    <source>
        <dbReference type="ARBA" id="ARBA00022448"/>
    </source>
</evidence>